<dbReference type="CDD" id="cd00074">
    <property type="entry name" value="HFD_H2A"/>
    <property type="match status" value="1"/>
</dbReference>
<dbReference type="STRING" id="947166.A0A1D1VCN7"/>
<dbReference type="SMART" id="SM00414">
    <property type="entry name" value="H2A"/>
    <property type="match status" value="1"/>
</dbReference>
<evidence type="ECO:0000256" key="8">
    <source>
        <dbReference type="ARBA" id="ARBA00023269"/>
    </source>
</evidence>
<evidence type="ECO:0000313" key="12">
    <source>
        <dbReference type="EMBL" id="GAU99406.1"/>
    </source>
</evidence>
<dbReference type="GO" id="GO:0046982">
    <property type="term" value="F:protein heterodimerization activity"/>
    <property type="evidence" value="ECO:0007669"/>
    <property type="project" value="InterPro"/>
</dbReference>
<reference evidence="12 13" key="1">
    <citation type="journal article" date="2016" name="Nat. Commun.">
        <title>Extremotolerant tardigrade genome and improved radiotolerance of human cultured cells by tardigrade-unique protein.</title>
        <authorList>
            <person name="Hashimoto T."/>
            <person name="Horikawa D.D."/>
            <person name="Saito Y."/>
            <person name="Kuwahara H."/>
            <person name="Kozuka-Hata H."/>
            <person name="Shin-I T."/>
            <person name="Minakuchi Y."/>
            <person name="Ohishi K."/>
            <person name="Motoyama A."/>
            <person name="Aizu T."/>
            <person name="Enomoto A."/>
            <person name="Kondo K."/>
            <person name="Tanaka S."/>
            <person name="Hara Y."/>
            <person name="Koshikawa S."/>
            <person name="Sagara H."/>
            <person name="Miura T."/>
            <person name="Yokobori S."/>
            <person name="Miyagawa K."/>
            <person name="Suzuki Y."/>
            <person name="Kubo T."/>
            <person name="Oyama M."/>
            <person name="Kohara Y."/>
            <person name="Fujiyama A."/>
            <person name="Arakawa K."/>
            <person name="Katayama T."/>
            <person name="Toyoda A."/>
            <person name="Kunieda T."/>
        </authorList>
    </citation>
    <scope>NUCLEOTIDE SEQUENCE [LARGE SCALE GENOMIC DNA]</scope>
    <source>
        <strain evidence="12 13">YOKOZUNA-1</strain>
    </source>
</reference>
<dbReference type="AlphaFoldDB" id="A0A1D1VCN7"/>
<keyword evidence="8" id="KW-0238">DNA-binding</keyword>
<dbReference type="InterPro" id="IPR009072">
    <property type="entry name" value="Histone-fold"/>
</dbReference>
<keyword evidence="5" id="KW-0158">Chromosome</keyword>
<dbReference type="Pfam" id="PF16211">
    <property type="entry name" value="Histone_H2A_C"/>
    <property type="match status" value="1"/>
</dbReference>
<evidence type="ECO:0000256" key="3">
    <source>
        <dbReference type="ARBA" id="ARBA00004286"/>
    </source>
</evidence>
<dbReference type="InterPro" id="IPR032454">
    <property type="entry name" value="Histone_H2A_C"/>
</dbReference>
<comment type="function">
    <text evidence="1">Core component of nucleosome. Nucleosomes wrap and compact DNA into chromatin, limiting DNA accessibility to the cellular machineries which require DNA as a template. Histones thereby play a central role in transcription regulation, DNA repair, DNA replication and chromosomal stability. DNA accessibility is regulated via a complex set of post-translational modifications of histones, also called histone code, and nucleosome remodeling.</text>
</comment>
<evidence type="ECO:0000256" key="2">
    <source>
        <dbReference type="ARBA" id="ARBA00004123"/>
    </source>
</evidence>
<organism evidence="12 13">
    <name type="scientific">Ramazzottius varieornatus</name>
    <name type="common">Water bear</name>
    <name type="synonym">Tardigrade</name>
    <dbReference type="NCBI Taxonomy" id="947166"/>
    <lineage>
        <taxon>Eukaryota</taxon>
        <taxon>Metazoa</taxon>
        <taxon>Ecdysozoa</taxon>
        <taxon>Tardigrada</taxon>
        <taxon>Eutardigrada</taxon>
        <taxon>Parachela</taxon>
        <taxon>Hypsibioidea</taxon>
        <taxon>Ramazzottiidae</taxon>
        <taxon>Ramazzottius</taxon>
    </lineage>
</organism>
<evidence type="ECO:0008006" key="14">
    <source>
        <dbReference type="Google" id="ProtNLM"/>
    </source>
</evidence>
<dbReference type="FunFam" id="1.10.20.10:FF:000103">
    <property type="entry name" value="Histone H2A type 1"/>
    <property type="match status" value="1"/>
</dbReference>
<dbReference type="GO" id="GO:0003677">
    <property type="term" value="F:DNA binding"/>
    <property type="evidence" value="ECO:0007669"/>
    <property type="project" value="InterPro"/>
</dbReference>
<feature type="compositionally biased region" description="Polar residues" evidence="9">
    <location>
        <begin position="244"/>
        <end position="260"/>
    </location>
</feature>
<evidence type="ECO:0000256" key="4">
    <source>
        <dbReference type="ARBA" id="ARBA00010691"/>
    </source>
</evidence>
<gene>
    <name evidence="12" type="primary">RvY_10416-1</name>
    <name evidence="12" type="synonym">RvY_10416.1</name>
    <name evidence="12" type="ORF">RvY_10416</name>
</gene>
<evidence type="ECO:0000256" key="1">
    <source>
        <dbReference type="ARBA" id="ARBA00002001"/>
    </source>
</evidence>
<dbReference type="Pfam" id="PF00125">
    <property type="entry name" value="Histone"/>
    <property type="match status" value="1"/>
</dbReference>
<protein>
    <recommendedName>
        <fullName evidence="14">Histone H2A</fullName>
    </recommendedName>
</protein>
<dbReference type="PANTHER" id="PTHR23430">
    <property type="entry name" value="HISTONE H2A"/>
    <property type="match status" value="1"/>
</dbReference>
<proteinExistence type="inferred from homology"/>
<feature type="compositionally biased region" description="Polar residues" evidence="9">
    <location>
        <begin position="137"/>
        <end position="149"/>
    </location>
</feature>
<feature type="domain" description="Core Histone H2A/H2B/H3" evidence="10">
    <location>
        <begin position="24"/>
        <end position="97"/>
    </location>
</feature>
<dbReference type="GO" id="GO:0030527">
    <property type="term" value="F:structural constituent of chromatin"/>
    <property type="evidence" value="ECO:0007669"/>
    <property type="project" value="InterPro"/>
</dbReference>
<keyword evidence="8" id="KW-0544">Nucleosome core</keyword>
<dbReference type="PRINTS" id="PR00620">
    <property type="entry name" value="HISTONEH2A"/>
</dbReference>
<feature type="domain" description="Histone H2A C-terminal" evidence="11">
    <location>
        <begin position="100"/>
        <end position="132"/>
    </location>
</feature>
<dbReference type="GO" id="GO:0000786">
    <property type="term" value="C:nucleosome"/>
    <property type="evidence" value="ECO:0007669"/>
    <property type="project" value="UniProtKB-KW"/>
</dbReference>
<dbReference type="Proteomes" id="UP000186922">
    <property type="component" value="Unassembled WGS sequence"/>
</dbReference>
<keyword evidence="13" id="KW-1185">Reference proteome</keyword>
<evidence type="ECO:0000259" key="10">
    <source>
        <dbReference type="Pfam" id="PF00125"/>
    </source>
</evidence>
<dbReference type="InterPro" id="IPR002119">
    <property type="entry name" value="Histone_H2A"/>
</dbReference>
<evidence type="ECO:0000256" key="5">
    <source>
        <dbReference type="ARBA" id="ARBA00022454"/>
    </source>
</evidence>
<dbReference type="SUPFAM" id="SSF47113">
    <property type="entry name" value="Histone-fold"/>
    <property type="match status" value="1"/>
</dbReference>
<comment type="similarity">
    <text evidence="4">Belongs to the histone H2A family.</text>
</comment>
<feature type="compositionally biased region" description="Acidic residues" evidence="9">
    <location>
        <begin position="216"/>
        <end position="238"/>
    </location>
</feature>
<feature type="region of interest" description="Disordered" evidence="9">
    <location>
        <begin position="1"/>
        <end position="30"/>
    </location>
</feature>
<name>A0A1D1VCN7_RAMVA</name>
<accession>A0A1D1VCN7</accession>
<feature type="compositionally biased region" description="Polar residues" evidence="9">
    <location>
        <begin position="325"/>
        <end position="341"/>
    </location>
</feature>
<feature type="compositionally biased region" description="Acidic residues" evidence="9">
    <location>
        <begin position="261"/>
        <end position="275"/>
    </location>
</feature>
<evidence type="ECO:0000256" key="6">
    <source>
        <dbReference type="ARBA" id="ARBA00022499"/>
    </source>
</evidence>
<evidence type="ECO:0000256" key="7">
    <source>
        <dbReference type="ARBA" id="ARBA00023242"/>
    </source>
</evidence>
<dbReference type="GO" id="GO:0005634">
    <property type="term" value="C:nucleus"/>
    <property type="evidence" value="ECO:0007669"/>
    <property type="project" value="UniProtKB-SubCell"/>
</dbReference>
<evidence type="ECO:0000259" key="11">
    <source>
        <dbReference type="Pfam" id="PF16211"/>
    </source>
</evidence>
<dbReference type="InterPro" id="IPR007125">
    <property type="entry name" value="H2A/H2B/H3"/>
</dbReference>
<feature type="compositionally biased region" description="Basic and acidic residues" evidence="9">
    <location>
        <begin position="157"/>
        <end position="167"/>
    </location>
</feature>
<feature type="compositionally biased region" description="Basic and acidic residues" evidence="9">
    <location>
        <begin position="12"/>
        <end position="25"/>
    </location>
</feature>
<keyword evidence="6" id="KW-1017">Isopeptide bond</keyword>
<evidence type="ECO:0000256" key="9">
    <source>
        <dbReference type="SAM" id="MobiDB-lite"/>
    </source>
</evidence>
<sequence length="341" mass="36275">MSTIQGGGTQRQKGEGSRRRKDPTSHAKKAGIVFSVSRIHRHLKQGNYAQRIGTGASVYAAAVIEYLVAEVMELAGHAARDNKRGRITPRHIMLAIRNDEELSRLLGDVIIAEGGVIPQIQPVLLKKKTESGGAGAEQTQSVPLKTKATSGGPGGSRAEEAVKEPRKAKQTLKKRPAAATEKSPPAKKSRIASSKVPPPKSAPAPANKAPARPDTVEEESELESSGEEEEDDQEEDDAHDSNDENTQNVTENDQGAQNNENIEDDEGESGDDTFPEELLAPAPAQPKHVMSKVILQPKPAAVKLAPPQPKPRTSKPPAGKGKASTRASTQHAASNAQSQEA</sequence>
<comment type="caution">
    <text evidence="12">The sequence shown here is derived from an EMBL/GenBank/DDBJ whole genome shotgun (WGS) entry which is preliminary data.</text>
</comment>
<comment type="subcellular location">
    <subcellularLocation>
        <location evidence="3">Chromosome</location>
    </subcellularLocation>
    <subcellularLocation>
        <location evidence="2">Nucleus</location>
    </subcellularLocation>
</comment>
<keyword evidence="7" id="KW-0539">Nucleus</keyword>
<feature type="region of interest" description="Disordered" evidence="9">
    <location>
        <begin position="131"/>
        <end position="341"/>
    </location>
</feature>
<dbReference type="EMBL" id="BDGG01000005">
    <property type="protein sequence ID" value="GAU99406.1"/>
    <property type="molecule type" value="Genomic_DNA"/>
</dbReference>
<evidence type="ECO:0000313" key="13">
    <source>
        <dbReference type="Proteomes" id="UP000186922"/>
    </source>
</evidence>
<dbReference type="Gene3D" id="1.10.20.10">
    <property type="entry name" value="Histone, subunit A"/>
    <property type="match status" value="1"/>
</dbReference>